<proteinExistence type="inferred from homology"/>
<accession>A0A5C2H490</accession>
<protein>
    <submittedName>
        <fullName evidence="8">RND family efflux system, outer membrane channel protein, TolC family</fullName>
    </submittedName>
</protein>
<dbReference type="PANTHER" id="PTHR30026">
    <property type="entry name" value="OUTER MEMBRANE PROTEIN TOLC"/>
    <property type="match status" value="1"/>
</dbReference>
<evidence type="ECO:0000256" key="4">
    <source>
        <dbReference type="ARBA" id="ARBA00022452"/>
    </source>
</evidence>
<evidence type="ECO:0000256" key="5">
    <source>
        <dbReference type="ARBA" id="ARBA00022692"/>
    </source>
</evidence>
<dbReference type="GO" id="GO:0009279">
    <property type="term" value="C:cell outer membrane"/>
    <property type="evidence" value="ECO:0007669"/>
    <property type="project" value="UniProtKB-SubCell"/>
</dbReference>
<keyword evidence="3" id="KW-0813">Transport</keyword>
<keyword evidence="4" id="KW-1134">Transmembrane beta strand</keyword>
<evidence type="ECO:0000256" key="6">
    <source>
        <dbReference type="ARBA" id="ARBA00023136"/>
    </source>
</evidence>
<evidence type="ECO:0000256" key="3">
    <source>
        <dbReference type="ARBA" id="ARBA00022448"/>
    </source>
</evidence>
<dbReference type="PANTHER" id="PTHR30026:SF20">
    <property type="entry name" value="OUTER MEMBRANE PROTEIN TOLC"/>
    <property type="match status" value="1"/>
</dbReference>
<dbReference type="Proteomes" id="UP000322726">
    <property type="component" value="Chromosome"/>
</dbReference>
<reference evidence="9" key="2">
    <citation type="submission" date="2019-09" db="EMBL/GenBank/DDBJ databases">
        <title>Complete genome sequencing of four Arcobacter species reveals a diverse suite of mobile elements.</title>
        <authorList>
            <person name="On S.L.W."/>
            <person name="Miller W.G."/>
            <person name="Biggs P."/>
            <person name="Cornelius A."/>
            <person name="Vandamme P."/>
        </authorList>
    </citation>
    <scope>NUCLEOTIDE SEQUENCE [LARGE SCALE GENOMIC DNA]</scope>
    <source>
        <strain evidence="9">LMG 26638</strain>
    </source>
</reference>
<dbReference type="OrthoDB" id="9780675at2"/>
<evidence type="ECO:0000256" key="1">
    <source>
        <dbReference type="ARBA" id="ARBA00004442"/>
    </source>
</evidence>
<keyword evidence="9" id="KW-1185">Reference proteome</keyword>
<name>A0A5C2H490_9BACT</name>
<dbReference type="GO" id="GO:0015562">
    <property type="term" value="F:efflux transmembrane transporter activity"/>
    <property type="evidence" value="ECO:0007669"/>
    <property type="project" value="InterPro"/>
</dbReference>
<keyword evidence="7" id="KW-0998">Cell outer membrane</keyword>
<dbReference type="EMBL" id="CP035928">
    <property type="protein sequence ID" value="QEP33807.1"/>
    <property type="molecule type" value="Genomic_DNA"/>
</dbReference>
<dbReference type="KEGG" id="apai:APAC_0660"/>
<dbReference type="Gene3D" id="1.20.1600.10">
    <property type="entry name" value="Outer membrane efflux proteins (OEP)"/>
    <property type="match status" value="1"/>
</dbReference>
<dbReference type="RefSeq" id="WP_130232764.1">
    <property type="nucleotide sequence ID" value="NZ_BMEF01000002.1"/>
</dbReference>
<dbReference type="AlphaFoldDB" id="A0A5C2H490"/>
<evidence type="ECO:0000313" key="9">
    <source>
        <dbReference type="Proteomes" id="UP000322726"/>
    </source>
</evidence>
<keyword evidence="5" id="KW-0812">Transmembrane</keyword>
<comment type="subcellular location">
    <subcellularLocation>
        <location evidence="1">Cell outer membrane</location>
    </subcellularLocation>
</comment>
<evidence type="ECO:0000256" key="2">
    <source>
        <dbReference type="ARBA" id="ARBA00007613"/>
    </source>
</evidence>
<gene>
    <name evidence="8" type="ORF">APAC_0660</name>
</gene>
<evidence type="ECO:0000313" key="8">
    <source>
        <dbReference type="EMBL" id="QEP33807.1"/>
    </source>
</evidence>
<dbReference type="GO" id="GO:1990281">
    <property type="term" value="C:efflux pump complex"/>
    <property type="evidence" value="ECO:0007669"/>
    <property type="project" value="TreeGrafter"/>
</dbReference>
<organism evidence="8 9">
    <name type="scientific">Malaciobacter pacificus</name>
    <dbReference type="NCBI Taxonomy" id="1080223"/>
    <lineage>
        <taxon>Bacteria</taxon>
        <taxon>Pseudomonadati</taxon>
        <taxon>Campylobacterota</taxon>
        <taxon>Epsilonproteobacteria</taxon>
        <taxon>Campylobacterales</taxon>
        <taxon>Arcobacteraceae</taxon>
        <taxon>Malaciobacter</taxon>
    </lineage>
</organism>
<dbReference type="Pfam" id="PF02321">
    <property type="entry name" value="OEP"/>
    <property type="match status" value="2"/>
</dbReference>
<dbReference type="InterPro" id="IPR051906">
    <property type="entry name" value="TolC-like"/>
</dbReference>
<reference evidence="8 9" key="1">
    <citation type="submission" date="2019-09" db="EMBL/GenBank/DDBJ databases">
        <title>Complete genome sequencing of four Arcobacter species reveals a diverse suite of mobile elements.</title>
        <authorList>
            <person name="Miller W.G."/>
            <person name="Yee E."/>
            <person name="Bono J.L."/>
        </authorList>
    </citation>
    <scope>NUCLEOTIDE SEQUENCE [LARGE SCALE GENOMIC DNA]</scope>
    <source>
        <strain evidence="8 9">LMG 26638</strain>
    </source>
</reference>
<dbReference type="GO" id="GO:0015288">
    <property type="term" value="F:porin activity"/>
    <property type="evidence" value="ECO:0007669"/>
    <property type="project" value="TreeGrafter"/>
</dbReference>
<reference evidence="8 9" key="3">
    <citation type="submission" date="2019-09" db="EMBL/GenBank/DDBJ databases">
        <title>Taxonomic note: a critical rebuttal of the proposed division of the genus Arcobacter into six genera, emended descriptions of Arcobacter anaerophilus and the genus Arcobacter, and an assessment of genus-level boundaries for Epsilonproteobacteria using in silico genomic comparator tools.</title>
        <authorList>
            <person name="On S.L.W."/>
            <person name="Miller W.G."/>
            <person name="Biggs P."/>
            <person name="Cornelius A."/>
            <person name="Vandamme P."/>
        </authorList>
    </citation>
    <scope>NUCLEOTIDE SEQUENCE [LARGE SCALE GENOMIC DNA]</scope>
    <source>
        <strain evidence="8 9">LMG 26638</strain>
    </source>
</reference>
<sequence>MKKISILSLALSSLFLVNANALNLDEAIDIALNKNLDIKSSEFTYMKSIQSLKQSNSAYLPKLDLGYAYNNTDEAVFNNNQSETTALSATVSYNLFNGFKDLANKNASKYLSQSSKYSLNATKQDIVLSVKSAYINYLNAQNSLKTYNSAYELFKEQYEDSKNRYNQGLIARNDLLQVQVNMSSAKQNVVQAKGDLKVVKYQLSNVLGGIDLTNENIENLDEKTLSIKDYDKSKLSQRSEIQALEMALKSFNQQIKATKSSYYPTVDISASHNKYYDTFSLNKYEAIPNVDNQNSANITASWNLYSGGSTMAQVENSKIDYKNAINQLDKTKLDINLQYENAKSNLEVAIDNLDTSKLSLIQAKENYEIVKNRFDEGLATTTDLTDANYLLTQAQQGYNKAYFDKYLAIASLDRIFEINKY</sequence>
<dbReference type="SUPFAM" id="SSF56954">
    <property type="entry name" value="Outer membrane efflux proteins (OEP)"/>
    <property type="match status" value="1"/>
</dbReference>
<dbReference type="InterPro" id="IPR003423">
    <property type="entry name" value="OMP_efflux"/>
</dbReference>
<comment type="similarity">
    <text evidence="2">Belongs to the outer membrane factor (OMF) (TC 1.B.17) family.</text>
</comment>
<evidence type="ECO:0000256" key="7">
    <source>
        <dbReference type="ARBA" id="ARBA00023237"/>
    </source>
</evidence>
<keyword evidence="6" id="KW-0472">Membrane</keyword>